<comment type="caution">
    <text evidence="3">The sequence shown here is derived from an EMBL/GenBank/DDBJ whole genome shotgun (WGS) entry which is preliminary data.</text>
</comment>
<dbReference type="InterPro" id="IPR050553">
    <property type="entry name" value="Thioredoxin_ResA/DsbE_sf"/>
</dbReference>
<organism evidence="3 4">
    <name type="scientific">Evansella alkalicola</name>
    <dbReference type="NCBI Taxonomy" id="745819"/>
    <lineage>
        <taxon>Bacteria</taxon>
        <taxon>Bacillati</taxon>
        <taxon>Bacillota</taxon>
        <taxon>Bacilli</taxon>
        <taxon>Bacillales</taxon>
        <taxon>Bacillaceae</taxon>
        <taxon>Evansella</taxon>
    </lineage>
</organism>
<sequence length="137" mass="15629">MAPDFTLPSLINGEEYSLHDYKGKPVLLTFWVSWCPDSKKDLSAKNHLFASMNSDLLAILTVNVTGREHGENSGESYYREQKYTIPALKDDGTRVYDMFQCMSVPTTFLLNENHEIVARFNDKATFQDILTEVSKII</sequence>
<dbReference type="PANTHER" id="PTHR42852:SF17">
    <property type="entry name" value="THIOREDOXIN-LIKE PROTEIN HI_1115"/>
    <property type="match status" value="1"/>
</dbReference>
<dbReference type="CDD" id="cd02966">
    <property type="entry name" value="TlpA_like_family"/>
    <property type="match status" value="1"/>
</dbReference>
<proteinExistence type="predicted"/>
<evidence type="ECO:0000259" key="2">
    <source>
        <dbReference type="PROSITE" id="PS51352"/>
    </source>
</evidence>
<name>A0ABS6K0C4_9BACI</name>
<feature type="domain" description="Thioredoxin" evidence="2">
    <location>
        <begin position="1"/>
        <end position="137"/>
    </location>
</feature>
<dbReference type="Pfam" id="PF00578">
    <property type="entry name" value="AhpC-TSA"/>
    <property type="match status" value="1"/>
</dbReference>
<dbReference type="EMBL" id="JAHQCR010000088">
    <property type="protein sequence ID" value="MBU9723892.1"/>
    <property type="molecule type" value="Genomic_DNA"/>
</dbReference>
<keyword evidence="1" id="KW-1015">Disulfide bond</keyword>
<dbReference type="PROSITE" id="PS51352">
    <property type="entry name" value="THIOREDOXIN_2"/>
    <property type="match status" value="1"/>
</dbReference>
<dbReference type="InterPro" id="IPR036249">
    <property type="entry name" value="Thioredoxin-like_sf"/>
</dbReference>
<evidence type="ECO:0000313" key="3">
    <source>
        <dbReference type="EMBL" id="MBU9723892.1"/>
    </source>
</evidence>
<accession>A0ABS6K0C4</accession>
<dbReference type="RefSeq" id="WP_088075137.1">
    <property type="nucleotide sequence ID" value="NZ_JAHQCR010000088.1"/>
</dbReference>
<evidence type="ECO:0000313" key="4">
    <source>
        <dbReference type="Proteomes" id="UP000790580"/>
    </source>
</evidence>
<reference evidence="3 4" key="1">
    <citation type="submission" date="2021-06" db="EMBL/GenBank/DDBJ databases">
        <title>Bacillus sp. RD4P76, an endophyte from a halophyte.</title>
        <authorList>
            <person name="Sun J.-Q."/>
        </authorList>
    </citation>
    <scope>NUCLEOTIDE SEQUENCE [LARGE SCALE GENOMIC DNA]</scope>
    <source>
        <strain evidence="3 4">JCM 17098</strain>
    </source>
</reference>
<dbReference type="PANTHER" id="PTHR42852">
    <property type="entry name" value="THIOL:DISULFIDE INTERCHANGE PROTEIN DSBE"/>
    <property type="match status" value="1"/>
</dbReference>
<dbReference type="Proteomes" id="UP000790580">
    <property type="component" value="Unassembled WGS sequence"/>
</dbReference>
<dbReference type="InterPro" id="IPR013766">
    <property type="entry name" value="Thioredoxin_domain"/>
</dbReference>
<dbReference type="InterPro" id="IPR000866">
    <property type="entry name" value="AhpC/TSA"/>
</dbReference>
<dbReference type="Gene3D" id="3.40.30.10">
    <property type="entry name" value="Glutaredoxin"/>
    <property type="match status" value="1"/>
</dbReference>
<keyword evidence="4" id="KW-1185">Reference proteome</keyword>
<dbReference type="SUPFAM" id="SSF52833">
    <property type="entry name" value="Thioredoxin-like"/>
    <property type="match status" value="1"/>
</dbReference>
<protein>
    <submittedName>
        <fullName evidence="3">TlpA family protein disulfide reductase</fullName>
    </submittedName>
</protein>
<evidence type="ECO:0000256" key="1">
    <source>
        <dbReference type="ARBA" id="ARBA00023157"/>
    </source>
</evidence>
<gene>
    <name evidence="3" type="ORF">KS407_20945</name>
</gene>